<organism evidence="3 4">
    <name type="scientific">Apteryx owenii</name>
    <name type="common">Little spotted kiwi</name>
    <dbReference type="NCBI Taxonomy" id="8824"/>
    <lineage>
        <taxon>Eukaryota</taxon>
        <taxon>Metazoa</taxon>
        <taxon>Chordata</taxon>
        <taxon>Craniata</taxon>
        <taxon>Vertebrata</taxon>
        <taxon>Euteleostomi</taxon>
        <taxon>Archelosauria</taxon>
        <taxon>Archosauria</taxon>
        <taxon>Dinosauria</taxon>
        <taxon>Saurischia</taxon>
        <taxon>Theropoda</taxon>
        <taxon>Coelurosauria</taxon>
        <taxon>Aves</taxon>
        <taxon>Palaeognathae</taxon>
        <taxon>Apterygiformes</taxon>
        <taxon>Apterygidae</taxon>
        <taxon>Apteryx</taxon>
    </lineage>
</organism>
<evidence type="ECO:0000259" key="2">
    <source>
        <dbReference type="PROSITE" id="PS51253"/>
    </source>
</evidence>
<reference evidence="3" key="2">
    <citation type="submission" date="2025-09" db="UniProtKB">
        <authorList>
            <consortium name="Ensembl"/>
        </authorList>
    </citation>
    <scope>IDENTIFICATION</scope>
</reference>
<keyword evidence="1" id="KW-0238">DNA-binding</keyword>
<dbReference type="GO" id="GO:0005634">
    <property type="term" value="C:nucleus"/>
    <property type="evidence" value="ECO:0007669"/>
    <property type="project" value="TreeGrafter"/>
</dbReference>
<dbReference type="SUPFAM" id="SSF46689">
    <property type="entry name" value="Homeodomain-like"/>
    <property type="match status" value="1"/>
</dbReference>
<dbReference type="Pfam" id="PF03221">
    <property type="entry name" value="HTH_Tnp_Tc5"/>
    <property type="match status" value="1"/>
</dbReference>
<dbReference type="Gene3D" id="1.10.10.60">
    <property type="entry name" value="Homeodomain-like"/>
    <property type="match status" value="1"/>
</dbReference>
<evidence type="ECO:0000313" key="4">
    <source>
        <dbReference type="Proteomes" id="UP000694424"/>
    </source>
</evidence>
<dbReference type="Proteomes" id="UP000694424">
    <property type="component" value="Unplaced"/>
</dbReference>
<dbReference type="PANTHER" id="PTHR19303:SF26">
    <property type="entry name" value="TIGGER TRANSPOSABLE ELEMENT-DERIVED PROTEIN 1"/>
    <property type="match status" value="1"/>
</dbReference>
<dbReference type="GO" id="GO:0003677">
    <property type="term" value="F:DNA binding"/>
    <property type="evidence" value="ECO:0007669"/>
    <property type="project" value="UniProtKB-KW"/>
</dbReference>
<dbReference type="InterPro" id="IPR006600">
    <property type="entry name" value="HTH_CenpB_DNA-bd_dom"/>
</dbReference>
<feature type="domain" description="HTH CENPB-type" evidence="2">
    <location>
        <begin position="1"/>
        <end position="71"/>
    </location>
</feature>
<dbReference type="InterPro" id="IPR050863">
    <property type="entry name" value="CenT-Element_Derived"/>
</dbReference>
<reference evidence="3" key="1">
    <citation type="submission" date="2025-08" db="UniProtKB">
        <authorList>
            <consortium name="Ensembl"/>
        </authorList>
    </citation>
    <scope>IDENTIFICATION</scope>
</reference>
<dbReference type="InterPro" id="IPR009057">
    <property type="entry name" value="Homeodomain-like_sf"/>
</dbReference>
<evidence type="ECO:0000313" key="3">
    <source>
        <dbReference type="Ensembl" id="ENSAOWP00000026927.1"/>
    </source>
</evidence>
<accession>A0A8B9QKG1</accession>
<dbReference type="SMART" id="SM00674">
    <property type="entry name" value="CENPB"/>
    <property type="match status" value="1"/>
</dbReference>
<protein>
    <recommendedName>
        <fullName evidence="2">HTH CENPB-type domain-containing protein</fullName>
    </recommendedName>
</protein>
<sequence>MVDREKVLVVWREDQTSHNIPLSQSLIQSKARTLFNSTKAERGEETAEEKFEASRGWFMRFKERCCLPNIKVQGEAASIKIMQCQYKTIYIKRISLLISAAKLAPATMLQLQLISIIILLILGHTGKRCYHLTS</sequence>
<proteinExistence type="predicted"/>
<dbReference type="Ensembl" id="ENSAOWT00000030497.1">
    <property type="protein sequence ID" value="ENSAOWP00000026927.1"/>
    <property type="gene ID" value="ENSAOWG00000018153.1"/>
</dbReference>
<dbReference type="PROSITE" id="PS51253">
    <property type="entry name" value="HTH_CENPB"/>
    <property type="match status" value="1"/>
</dbReference>
<evidence type="ECO:0000256" key="1">
    <source>
        <dbReference type="ARBA" id="ARBA00023125"/>
    </source>
</evidence>
<dbReference type="AlphaFoldDB" id="A0A8B9QKG1"/>
<keyword evidence="4" id="KW-1185">Reference proteome</keyword>
<dbReference type="PANTHER" id="PTHR19303">
    <property type="entry name" value="TRANSPOSON"/>
    <property type="match status" value="1"/>
</dbReference>
<name>A0A8B9QKG1_APTOW</name>